<accession>A0A0W8FW18</accession>
<name>A0A0W8FW18_9ZZZZ</name>
<dbReference type="InterPro" id="IPR011051">
    <property type="entry name" value="RmlC_Cupin_sf"/>
</dbReference>
<evidence type="ECO:0000259" key="1">
    <source>
        <dbReference type="Pfam" id="PF07883"/>
    </source>
</evidence>
<gene>
    <name evidence="2" type="ORF">ASZ90_005181</name>
</gene>
<evidence type="ECO:0000313" key="2">
    <source>
        <dbReference type="EMBL" id="KUG25001.1"/>
    </source>
</evidence>
<protein>
    <recommendedName>
        <fullName evidence="1">Cupin type-2 domain-containing protein</fullName>
    </recommendedName>
</protein>
<dbReference type="EMBL" id="LNQE01000784">
    <property type="protein sequence ID" value="KUG25001.1"/>
    <property type="molecule type" value="Genomic_DNA"/>
</dbReference>
<dbReference type="InterPro" id="IPR014710">
    <property type="entry name" value="RmlC-like_jellyroll"/>
</dbReference>
<dbReference type="SUPFAM" id="SSF51182">
    <property type="entry name" value="RmlC-like cupins"/>
    <property type="match status" value="1"/>
</dbReference>
<dbReference type="AlphaFoldDB" id="A0A0W8FW18"/>
<dbReference type="Gene3D" id="2.60.120.10">
    <property type="entry name" value="Jelly Rolls"/>
    <property type="match status" value="1"/>
</dbReference>
<dbReference type="InterPro" id="IPR013096">
    <property type="entry name" value="Cupin_2"/>
</dbReference>
<proteinExistence type="predicted"/>
<comment type="caution">
    <text evidence="2">The sequence shown here is derived from an EMBL/GenBank/DDBJ whole genome shotgun (WGS) entry which is preliminary data.</text>
</comment>
<sequence length="205" mass="23535">MPVFDYKNKPALKESEVEVIDIIHLNPNEVYNVKNHQEKETLLVGKGKALVKTENHIRDINKNDVAEYVRDENKLKQIIAFENSVIIRIGGNWNNKSGSRGVFQLNKTDNPKNTGDQVDYERNTEFDNHYHDCDEFWILFGGSGEVVTEGNRYNVRAGDCVFTKAGDHHDFPIVNNTIEGVWFETSLVGKKREGHLWNHTHKKSA</sequence>
<organism evidence="2">
    <name type="scientific">hydrocarbon metagenome</name>
    <dbReference type="NCBI Taxonomy" id="938273"/>
    <lineage>
        <taxon>unclassified sequences</taxon>
        <taxon>metagenomes</taxon>
        <taxon>ecological metagenomes</taxon>
    </lineage>
</organism>
<feature type="domain" description="Cupin type-2" evidence="1">
    <location>
        <begin position="119"/>
        <end position="172"/>
    </location>
</feature>
<dbReference type="Pfam" id="PF07883">
    <property type="entry name" value="Cupin_2"/>
    <property type="match status" value="1"/>
</dbReference>
<reference evidence="2" key="1">
    <citation type="journal article" date="2015" name="Proc. Natl. Acad. Sci. U.S.A.">
        <title>Networks of energetic and metabolic interactions define dynamics in microbial communities.</title>
        <authorList>
            <person name="Embree M."/>
            <person name="Liu J.K."/>
            <person name="Al-Bassam M.M."/>
            <person name="Zengler K."/>
        </authorList>
    </citation>
    <scope>NUCLEOTIDE SEQUENCE</scope>
</reference>